<dbReference type="InterPro" id="IPR004424">
    <property type="entry name" value="IspE"/>
</dbReference>
<evidence type="ECO:0000256" key="1">
    <source>
        <dbReference type="ARBA" id="ARBA00009684"/>
    </source>
</evidence>
<dbReference type="InterPro" id="IPR036554">
    <property type="entry name" value="GHMP_kinase_C_sf"/>
</dbReference>
<feature type="active site" evidence="9">
    <location>
        <position position="25"/>
    </location>
</feature>
<evidence type="ECO:0000256" key="5">
    <source>
        <dbReference type="ARBA" id="ARBA00022741"/>
    </source>
</evidence>
<dbReference type="InterPro" id="IPR013750">
    <property type="entry name" value="GHMP_kinase_C_dom"/>
</dbReference>
<evidence type="ECO:0000256" key="6">
    <source>
        <dbReference type="ARBA" id="ARBA00022777"/>
    </source>
</evidence>
<evidence type="ECO:0000256" key="3">
    <source>
        <dbReference type="ARBA" id="ARBA00017473"/>
    </source>
</evidence>
<reference evidence="12 13" key="1">
    <citation type="submission" date="2019-07" db="EMBL/GenBank/DDBJ databases">
        <title>R&amp;d 2014.</title>
        <authorList>
            <person name="Klenk H.-P."/>
        </authorList>
    </citation>
    <scope>NUCLEOTIDE SEQUENCE [LARGE SCALE GENOMIC DNA]</scope>
    <source>
        <strain evidence="12 13">DSM 45764</strain>
    </source>
</reference>
<feature type="domain" description="GHMP kinase N-terminal" evidence="10">
    <location>
        <begin position="88"/>
        <end position="166"/>
    </location>
</feature>
<protein>
    <recommendedName>
        <fullName evidence="3 9">4-diphosphocytidyl-2-C-methyl-D-erythritol kinase</fullName>
        <shortName evidence="9">CMK</shortName>
        <ecNumber evidence="2 9">2.7.1.148</ecNumber>
    </recommendedName>
    <alternativeName>
        <fullName evidence="8 9">4-(cytidine-5'-diphospho)-2-C-methyl-D-erythritol kinase</fullName>
    </alternativeName>
</protein>
<dbReference type="Pfam" id="PF08544">
    <property type="entry name" value="GHMP_kinases_C"/>
    <property type="match status" value="1"/>
</dbReference>
<comment type="caution">
    <text evidence="12">The sequence shown here is derived from an EMBL/GenBank/DDBJ whole genome shotgun (WGS) entry which is preliminary data.</text>
</comment>
<dbReference type="EC" id="2.7.1.148" evidence="2 9"/>
<keyword evidence="4 9" id="KW-0808">Transferase</keyword>
<gene>
    <name evidence="9" type="primary">ispE</name>
    <name evidence="12" type="ORF">JD78_00022</name>
</gene>
<dbReference type="Proteomes" id="UP000321490">
    <property type="component" value="Unassembled WGS sequence"/>
</dbReference>
<comment type="similarity">
    <text evidence="1 9">Belongs to the GHMP kinase family. IspE subfamily.</text>
</comment>
<comment type="pathway">
    <text evidence="9">Isoprenoid biosynthesis; isopentenyl diphosphate biosynthesis via DXP pathway; isopentenyl diphosphate from 1-deoxy-D-xylulose 5-phosphate: step 3/6.</text>
</comment>
<evidence type="ECO:0000313" key="12">
    <source>
        <dbReference type="EMBL" id="TWH71526.1"/>
    </source>
</evidence>
<evidence type="ECO:0000256" key="7">
    <source>
        <dbReference type="ARBA" id="ARBA00022840"/>
    </source>
</evidence>
<dbReference type="SUPFAM" id="SSF55060">
    <property type="entry name" value="GHMP Kinase, C-terminal domain"/>
    <property type="match status" value="1"/>
</dbReference>
<evidence type="ECO:0000259" key="10">
    <source>
        <dbReference type="Pfam" id="PF00288"/>
    </source>
</evidence>
<keyword evidence="6 9" id="KW-0418">Kinase</keyword>
<dbReference type="HAMAP" id="MF_00061">
    <property type="entry name" value="IspE"/>
    <property type="match status" value="1"/>
</dbReference>
<accession>A0A562IL18</accession>
<dbReference type="PIRSF" id="PIRSF010376">
    <property type="entry name" value="IspE"/>
    <property type="match status" value="1"/>
</dbReference>
<feature type="active site" evidence="9">
    <location>
        <position position="158"/>
    </location>
</feature>
<dbReference type="GO" id="GO:0050515">
    <property type="term" value="F:4-(cytidine 5'-diphospho)-2-C-methyl-D-erythritol kinase activity"/>
    <property type="evidence" value="ECO:0007669"/>
    <property type="project" value="UniProtKB-UniRule"/>
</dbReference>
<dbReference type="OrthoDB" id="3173073at2"/>
<evidence type="ECO:0000259" key="11">
    <source>
        <dbReference type="Pfam" id="PF08544"/>
    </source>
</evidence>
<dbReference type="NCBIfam" id="TIGR00154">
    <property type="entry name" value="ispE"/>
    <property type="match status" value="1"/>
</dbReference>
<evidence type="ECO:0000256" key="4">
    <source>
        <dbReference type="ARBA" id="ARBA00022679"/>
    </source>
</evidence>
<dbReference type="GO" id="GO:0016114">
    <property type="term" value="P:terpenoid biosynthetic process"/>
    <property type="evidence" value="ECO:0007669"/>
    <property type="project" value="UniProtKB-UniRule"/>
</dbReference>
<organism evidence="12 13">
    <name type="scientific">Modestobacter roseus</name>
    <dbReference type="NCBI Taxonomy" id="1181884"/>
    <lineage>
        <taxon>Bacteria</taxon>
        <taxon>Bacillati</taxon>
        <taxon>Actinomycetota</taxon>
        <taxon>Actinomycetes</taxon>
        <taxon>Geodermatophilales</taxon>
        <taxon>Geodermatophilaceae</taxon>
        <taxon>Modestobacter</taxon>
    </lineage>
</organism>
<dbReference type="Pfam" id="PF00288">
    <property type="entry name" value="GHMP_kinases_N"/>
    <property type="match status" value="1"/>
</dbReference>
<dbReference type="InterPro" id="IPR014721">
    <property type="entry name" value="Ribsml_uS5_D2-typ_fold_subgr"/>
</dbReference>
<evidence type="ECO:0000313" key="13">
    <source>
        <dbReference type="Proteomes" id="UP000321490"/>
    </source>
</evidence>
<dbReference type="NCBIfam" id="NF002870">
    <property type="entry name" value="PRK03188.1"/>
    <property type="match status" value="1"/>
</dbReference>
<dbReference type="Gene3D" id="3.30.70.890">
    <property type="entry name" value="GHMP kinase, C-terminal domain"/>
    <property type="match status" value="1"/>
</dbReference>
<evidence type="ECO:0000256" key="8">
    <source>
        <dbReference type="ARBA" id="ARBA00032554"/>
    </source>
</evidence>
<sequence>MSNATAGGPGRLAGNGAVSARAPAKINVHLGVGPLRPDGFHELQTVFLAVSLFDTVTVRPGDGLSLSLHGEGSEAGRGAGSVPTDRGNLVWQAAELLARHAGVRPDAHLRIDKSIPAAAGLAGGSADAAAALVALDALWGTRATRGDLTRLAAELGSDVPFSLLGGVALGTGRGEQLSPVLARRRWDWVLGIAGEGLSTPTVFRELDAMRAAGAVPDGAAEAGTEPVIAALRSGPPSALAAVLGNDLQAPALRLRPELGRALRAATDAGARAALVSGSGPTVAALAEDDAAAVALAAELAGAGVFRTVRAVHGPVHGARLVG</sequence>
<dbReference type="EMBL" id="VLKF01000001">
    <property type="protein sequence ID" value="TWH71526.1"/>
    <property type="molecule type" value="Genomic_DNA"/>
</dbReference>
<comment type="catalytic activity">
    <reaction evidence="9">
        <text>4-CDP-2-C-methyl-D-erythritol + ATP = 4-CDP-2-C-methyl-D-erythritol 2-phosphate + ADP + H(+)</text>
        <dbReference type="Rhea" id="RHEA:18437"/>
        <dbReference type="ChEBI" id="CHEBI:15378"/>
        <dbReference type="ChEBI" id="CHEBI:30616"/>
        <dbReference type="ChEBI" id="CHEBI:57823"/>
        <dbReference type="ChEBI" id="CHEBI:57919"/>
        <dbReference type="ChEBI" id="CHEBI:456216"/>
        <dbReference type="EC" id="2.7.1.148"/>
    </reaction>
</comment>
<evidence type="ECO:0000256" key="9">
    <source>
        <dbReference type="HAMAP-Rule" id="MF_00061"/>
    </source>
</evidence>
<dbReference type="RefSeq" id="WP_153358119.1">
    <property type="nucleotide sequence ID" value="NZ_JABGDC010000002.1"/>
</dbReference>
<dbReference type="SUPFAM" id="SSF54211">
    <property type="entry name" value="Ribosomal protein S5 domain 2-like"/>
    <property type="match status" value="1"/>
</dbReference>
<dbReference type="AlphaFoldDB" id="A0A562IL18"/>
<dbReference type="PANTHER" id="PTHR43527:SF2">
    <property type="entry name" value="4-DIPHOSPHOCYTIDYL-2-C-METHYL-D-ERYTHRITOL KINASE, CHLOROPLASTIC"/>
    <property type="match status" value="1"/>
</dbReference>
<name>A0A562IL18_9ACTN</name>
<dbReference type="PANTHER" id="PTHR43527">
    <property type="entry name" value="4-DIPHOSPHOCYTIDYL-2-C-METHYL-D-ERYTHRITOL KINASE, CHLOROPLASTIC"/>
    <property type="match status" value="1"/>
</dbReference>
<proteinExistence type="inferred from homology"/>
<dbReference type="GO" id="GO:0005524">
    <property type="term" value="F:ATP binding"/>
    <property type="evidence" value="ECO:0007669"/>
    <property type="project" value="UniProtKB-UniRule"/>
</dbReference>
<comment type="function">
    <text evidence="9">Catalyzes the phosphorylation of the position 2 hydroxy group of 4-diphosphocytidyl-2C-methyl-D-erythritol.</text>
</comment>
<feature type="binding site" evidence="9">
    <location>
        <begin position="116"/>
        <end position="126"/>
    </location>
    <ligand>
        <name>ATP</name>
        <dbReference type="ChEBI" id="CHEBI:30616"/>
    </ligand>
</feature>
<dbReference type="InterPro" id="IPR006204">
    <property type="entry name" value="GHMP_kinase_N_dom"/>
</dbReference>
<dbReference type="Gene3D" id="3.30.230.10">
    <property type="match status" value="1"/>
</dbReference>
<dbReference type="InterPro" id="IPR020568">
    <property type="entry name" value="Ribosomal_Su5_D2-typ_SF"/>
</dbReference>
<feature type="domain" description="GHMP kinase C-terminal" evidence="11">
    <location>
        <begin position="228"/>
        <end position="299"/>
    </location>
</feature>
<keyword evidence="9" id="KW-0414">Isoprene biosynthesis</keyword>
<dbReference type="GO" id="GO:0019288">
    <property type="term" value="P:isopentenyl diphosphate biosynthetic process, methylerythritol 4-phosphate pathway"/>
    <property type="evidence" value="ECO:0007669"/>
    <property type="project" value="UniProtKB-UniRule"/>
</dbReference>
<dbReference type="UniPathway" id="UPA00056">
    <property type="reaction ID" value="UER00094"/>
</dbReference>
<evidence type="ECO:0000256" key="2">
    <source>
        <dbReference type="ARBA" id="ARBA00012052"/>
    </source>
</evidence>
<keyword evidence="7 9" id="KW-0067">ATP-binding</keyword>
<keyword evidence="13" id="KW-1185">Reference proteome</keyword>
<keyword evidence="5 9" id="KW-0547">Nucleotide-binding</keyword>